<evidence type="ECO:0000256" key="1">
    <source>
        <dbReference type="SAM" id="MobiDB-lite"/>
    </source>
</evidence>
<gene>
    <name evidence="2" type="ORF">B296_00047949</name>
</gene>
<evidence type="ECO:0000313" key="2">
    <source>
        <dbReference type="EMBL" id="RRT35069.1"/>
    </source>
</evidence>
<dbReference type="AlphaFoldDB" id="A0A426X6H4"/>
<proteinExistence type="predicted"/>
<feature type="non-terminal residue" evidence="2">
    <location>
        <position position="58"/>
    </location>
</feature>
<reference evidence="2 3" key="1">
    <citation type="journal article" date="2014" name="Agronomy (Basel)">
        <title>A Draft Genome Sequence for Ensete ventricosum, the Drought-Tolerant Tree Against Hunger.</title>
        <authorList>
            <person name="Harrison J."/>
            <person name="Moore K.A."/>
            <person name="Paszkiewicz K."/>
            <person name="Jones T."/>
            <person name="Grant M."/>
            <person name="Ambacheew D."/>
            <person name="Muzemil S."/>
            <person name="Studholme D.J."/>
        </authorList>
    </citation>
    <scope>NUCLEOTIDE SEQUENCE [LARGE SCALE GENOMIC DNA]</scope>
</reference>
<organism evidence="2 3">
    <name type="scientific">Ensete ventricosum</name>
    <name type="common">Abyssinian banana</name>
    <name type="synonym">Musa ensete</name>
    <dbReference type="NCBI Taxonomy" id="4639"/>
    <lineage>
        <taxon>Eukaryota</taxon>
        <taxon>Viridiplantae</taxon>
        <taxon>Streptophyta</taxon>
        <taxon>Embryophyta</taxon>
        <taxon>Tracheophyta</taxon>
        <taxon>Spermatophyta</taxon>
        <taxon>Magnoliopsida</taxon>
        <taxon>Liliopsida</taxon>
        <taxon>Zingiberales</taxon>
        <taxon>Musaceae</taxon>
        <taxon>Ensete</taxon>
    </lineage>
</organism>
<protein>
    <submittedName>
        <fullName evidence="2">Uncharacterized protein</fullName>
    </submittedName>
</protein>
<dbReference type="Proteomes" id="UP000287651">
    <property type="component" value="Unassembled WGS sequence"/>
</dbReference>
<comment type="caution">
    <text evidence="2">The sequence shown here is derived from an EMBL/GenBank/DDBJ whole genome shotgun (WGS) entry which is preliminary data.</text>
</comment>
<evidence type="ECO:0000313" key="3">
    <source>
        <dbReference type="Proteomes" id="UP000287651"/>
    </source>
</evidence>
<sequence>MRLNYVESFYAFLLCFRSEGSEEEGWPAMASPHARPATHSQAVAKALQGGDRLRPGLA</sequence>
<dbReference type="EMBL" id="AMZH03025630">
    <property type="protein sequence ID" value="RRT35069.1"/>
    <property type="molecule type" value="Genomic_DNA"/>
</dbReference>
<accession>A0A426X6H4</accession>
<name>A0A426X6H4_ENSVE</name>
<feature type="region of interest" description="Disordered" evidence="1">
    <location>
        <begin position="25"/>
        <end position="58"/>
    </location>
</feature>